<gene>
    <name evidence="1" type="ORF">F511_19959</name>
</gene>
<protein>
    <submittedName>
        <fullName evidence="1">Phosphoglycerate mutase-like</fullName>
    </submittedName>
</protein>
<dbReference type="AlphaFoldDB" id="A0A2Z7CMY3"/>
<evidence type="ECO:0000313" key="1">
    <source>
        <dbReference type="EMBL" id="KZV48178.1"/>
    </source>
</evidence>
<dbReference type="EMBL" id="KQ994474">
    <property type="protein sequence ID" value="KZV48178.1"/>
    <property type="molecule type" value="Genomic_DNA"/>
</dbReference>
<accession>A0A2Z7CMY3</accession>
<reference evidence="1 2" key="1">
    <citation type="journal article" date="2015" name="Proc. Natl. Acad. Sci. U.S.A.">
        <title>The resurrection genome of Boea hygrometrica: A blueprint for survival of dehydration.</title>
        <authorList>
            <person name="Xiao L."/>
            <person name="Yang G."/>
            <person name="Zhang L."/>
            <person name="Yang X."/>
            <person name="Zhao S."/>
            <person name="Ji Z."/>
            <person name="Zhou Q."/>
            <person name="Hu M."/>
            <person name="Wang Y."/>
            <person name="Chen M."/>
            <person name="Xu Y."/>
            <person name="Jin H."/>
            <person name="Xiao X."/>
            <person name="Hu G."/>
            <person name="Bao F."/>
            <person name="Hu Y."/>
            <person name="Wan P."/>
            <person name="Li L."/>
            <person name="Deng X."/>
            <person name="Kuang T."/>
            <person name="Xiang C."/>
            <person name="Zhu J.K."/>
            <person name="Oliver M.J."/>
            <person name="He Y."/>
        </authorList>
    </citation>
    <scope>NUCLEOTIDE SEQUENCE [LARGE SCALE GENOMIC DNA]</scope>
    <source>
        <strain evidence="2">cv. XS01</strain>
    </source>
</reference>
<name>A0A2Z7CMY3_9LAMI</name>
<evidence type="ECO:0000313" key="2">
    <source>
        <dbReference type="Proteomes" id="UP000250235"/>
    </source>
</evidence>
<proteinExistence type="predicted"/>
<organism evidence="1 2">
    <name type="scientific">Dorcoceras hygrometricum</name>
    <dbReference type="NCBI Taxonomy" id="472368"/>
    <lineage>
        <taxon>Eukaryota</taxon>
        <taxon>Viridiplantae</taxon>
        <taxon>Streptophyta</taxon>
        <taxon>Embryophyta</taxon>
        <taxon>Tracheophyta</taxon>
        <taxon>Spermatophyta</taxon>
        <taxon>Magnoliopsida</taxon>
        <taxon>eudicotyledons</taxon>
        <taxon>Gunneridae</taxon>
        <taxon>Pentapetalae</taxon>
        <taxon>asterids</taxon>
        <taxon>lamiids</taxon>
        <taxon>Lamiales</taxon>
        <taxon>Gesneriaceae</taxon>
        <taxon>Didymocarpoideae</taxon>
        <taxon>Trichosporeae</taxon>
        <taxon>Loxocarpinae</taxon>
        <taxon>Dorcoceras</taxon>
    </lineage>
</organism>
<keyword evidence="2" id="KW-1185">Reference proteome</keyword>
<dbReference type="Proteomes" id="UP000250235">
    <property type="component" value="Unassembled WGS sequence"/>
</dbReference>
<sequence>MTSRCFTKITKRCRLNKLTRHRFNAKGISRWNITHVEKKPAGAFIQMCSSRKVANNEGSAGHQKGISGYQQKMNSVAAEADNITEAVVMESTLKMERING</sequence>